<evidence type="ECO:0000313" key="3">
    <source>
        <dbReference type="Proteomes" id="UP001258017"/>
    </source>
</evidence>
<accession>A0AAD9RMS8</accession>
<feature type="compositionally biased region" description="Basic residues" evidence="1">
    <location>
        <begin position="341"/>
        <end position="355"/>
    </location>
</feature>
<protein>
    <submittedName>
        <fullName evidence="2">Uncharacterized protein</fullName>
    </submittedName>
</protein>
<gene>
    <name evidence="2" type="ORF">KPH14_004701</name>
</gene>
<feature type="region of interest" description="Disordered" evidence="1">
    <location>
        <begin position="336"/>
        <end position="355"/>
    </location>
</feature>
<reference evidence="2" key="2">
    <citation type="journal article" date="2023" name="Commun. Biol.">
        <title>Intrasexual cuticular hydrocarbon dimorphism in a wasp sheds light on hydrocarbon biosynthesis genes in Hymenoptera.</title>
        <authorList>
            <person name="Moris V.C."/>
            <person name="Podsiadlowski L."/>
            <person name="Martin S."/>
            <person name="Oeyen J.P."/>
            <person name="Donath A."/>
            <person name="Petersen M."/>
            <person name="Wilbrandt J."/>
            <person name="Misof B."/>
            <person name="Liedtke D."/>
            <person name="Thamm M."/>
            <person name="Scheiner R."/>
            <person name="Schmitt T."/>
            <person name="Niehuis O."/>
        </authorList>
    </citation>
    <scope>NUCLEOTIDE SEQUENCE</scope>
    <source>
        <strain evidence="2">GBR_01_08_01A</strain>
    </source>
</reference>
<evidence type="ECO:0000256" key="1">
    <source>
        <dbReference type="SAM" id="MobiDB-lite"/>
    </source>
</evidence>
<keyword evidence="3" id="KW-1185">Reference proteome</keyword>
<feature type="region of interest" description="Disordered" evidence="1">
    <location>
        <begin position="1"/>
        <end position="22"/>
    </location>
</feature>
<dbReference type="Proteomes" id="UP001258017">
    <property type="component" value="Unassembled WGS sequence"/>
</dbReference>
<reference evidence="2" key="1">
    <citation type="submission" date="2021-08" db="EMBL/GenBank/DDBJ databases">
        <authorList>
            <person name="Misof B."/>
            <person name="Oliver O."/>
            <person name="Podsiadlowski L."/>
            <person name="Donath A."/>
            <person name="Peters R."/>
            <person name="Mayer C."/>
            <person name="Rust J."/>
            <person name="Gunkel S."/>
            <person name="Lesny P."/>
            <person name="Martin S."/>
            <person name="Oeyen J.P."/>
            <person name="Petersen M."/>
            <person name="Panagiotis P."/>
            <person name="Wilbrandt J."/>
            <person name="Tanja T."/>
        </authorList>
    </citation>
    <scope>NUCLEOTIDE SEQUENCE</scope>
    <source>
        <strain evidence="2">GBR_01_08_01A</strain>
        <tissue evidence="2">Thorax + abdomen</tissue>
    </source>
</reference>
<evidence type="ECO:0000313" key="2">
    <source>
        <dbReference type="EMBL" id="KAK2582370.1"/>
    </source>
</evidence>
<comment type="caution">
    <text evidence="2">The sequence shown here is derived from an EMBL/GenBank/DDBJ whole genome shotgun (WGS) entry which is preliminary data.</text>
</comment>
<name>A0AAD9RMS8_9HYME</name>
<organism evidence="2 3">
    <name type="scientific">Odynerus spinipes</name>
    <dbReference type="NCBI Taxonomy" id="1348599"/>
    <lineage>
        <taxon>Eukaryota</taxon>
        <taxon>Metazoa</taxon>
        <taxon>Ecdysozoa</taxon>
        <taxon>Arthropoda</taxon>
        <taxon>Hexapoda</taxon>
        <taxon>Insecta</taxon>
        <taxon>Pterygota</taxon>
        <taxon>Neoptera</taxon>
        <taxon>Endopterygota</taxon>
        <taxon>Hymenoptera</taxon>
        <taxon>Apocrita</taxon>
        <taxon>Aculeata</taxon>
        <taxon>Vespoidea</taxon>
        <taxon>Vespidae</taxon>
        <taxon>Eumeninae</taxon>
        <taxon>Odynerus</taxon>
    </lineage>
</organism>
<dbReference type="AlphaFoldDB" id="A0AAD9RMS8"/>
<dbReference type="EMBL" id="JAIFRP010000031">
    <property type="protein sequence ID" value="KAK2582370.1"/>
    <property type="molecule type" value="Genomic_DNA"/>
</dbReference>
<sequence length="355" mass="40598">MNTPVLTKKQQKQSLSAKKGPIKGLRNVLAKPQDTYWPVISQMDGVKLNDALQQSLPALRRPQKEKKKKKKLEECTNLKEESIRIEEPLPNKDLLNSVVMGINTVTRSLEKNENKKKPVLLLQSLRNLTLENIGFPCSALALKNKASSLDHHFYTLYKSISSISQNYPPRQSLQLFTSDEVSSPTMFEDNKVDDNVCKENTLNVNKESISLTDVYKFRTSCKERTFVPPNAAQNLDDVQKEADFISLDSDFISLGNDMDVSDNEDVQHTRKTRYFKPCLKKDNKFQNLNNRYNYTNNNSTSRGISGNLKMGKKQKKNFQGNAVEYLPLKIKRLKGNSNRLKATKVSKKKKKNQHK</sequence>
<proteinExistence type="predicted"/>